<dbReference type="EMBL" id="JAGYPG010000001">
    <property type="protein sequence ID" value="MBS4193833.1"/>
    <property type="molecule type" value="Genomic_DNA"/>
</dbReference>
<dbReference type="Proteomes" id="UP000681414">
    <property type="component" value="Unassembled WGS sequence"/>
</dbReference>
<dbReference type="Gene3D" id="3.40.50.1000">
    <property type="entry name" value="HAD superfamily/HAD-like"/>
    <property type="match status" value="1"/>
</dbReference>
<comment type="caution">
    <text evidence="1">The sequence shown here is derived from an EMBL/GenBank/DDBJ whole genome shotgun (WGS) entry which is preliminary data.</text>
</comment>
<dbReference type="SFLD" id="SFLDG01144">
    <property type="entry name" value="C2.B.4:_PGP_Like"/>
    <property type="match status" value="1"/>
</dbReference>
<dbReference type="InterPro" id="IPR006379">
    <property type="entry name" value="HAD-SF_hydro_IIB"/>
</dbReference>
<sequence>MKKIVFFDIDGTLLDDEKNLPASTKEAIKTLQEKGIYTAIATGRAPFMVTKLLEELNMESFVSFNGQYVVFRNEVVYANPLDTSELKKLIKSAEDHLHHLVFLNESTLKSNVKFDQRVKESLGTLQMVHPEYDPSFYEKTDIYQALLFAKEGEDSYLTEFEKNLTFIRWHEESMDVVPKGGSKAEGIKKLIERLGFEMENVYAFGDGLNDIEMLQTVGTGIAMGNAHEAVKMHADLITSNVDDNGIVNGLIKVGLLEENFEIIKTKAQAPVSDVQTF</sequence>
<keyword evidence="1" id="KW-0378">Hydrolase</keyword>
<protein>
    <submittedName>
        <fullName evidence="1">Cof-type HAD-IIB family hydrolase</fullName>
    </submittedName>
</protein>
<dbReference type="GO" id="GO:0016791">
    <property type="term" value="F:phosphatase activity"/>
    <property type="evidence" value="ECO:0007669"/>
    <property type="project" value="UniProtKB-ARBA"/>
</dbReference>
<dbReference type="PROSITE" id="PS01229">
    <property type="entry name" value="COF_2"/>
    <property type="match status" value="1"/>
</dbReference>
<dbReference type="SFLD" id="SFLDS00003">
    <property type="entry name" value="Haloacid_Dehalogenase"/>
    <property type="match status" value="1"/>
</dbReference>
<dbReference type="RefSeq" id="WP_213123070.1">
    <property type="nucleotide sequence ID" value="NZ_JAGYPG010000001.1"/>
</dbReference>
<dbReference type="PANTHER" id="PTHR10000">
    <property type="entry name" value="PHOSPHOSERINE PHOSPHATASE"/>
    <property type="match status" value="1"/>
</dbReference>
<dbReference type="PANTHER" id="PTHR10000:SF25">
    <property type="entry name" value="PHOSPHATASE YKRA-RELATED"/>
    <property type="match status" value="1"/>
</dbReference>
<dbReference type="NCBIfam" id="TIGR00099">
    <property type="entry name" value="Cof-subfamily"/>
    <property type="match status" value="1"/>
</dbReference>
<name>A0A942YEE9_9BACI</name>
<evidence type="ECO:0000313" key="1">
    <source>
        <dbReference type="EMBL" id="MBS4193833.1"/>
    </source>
</evidence>
<keyword evidence="2" id="KW-1185">Reference proteome</keyword>
<evidence type="ECO:0000313" key="2">
    <source>
        <dbReference type="Proteomes" id="UP000681414"/>
    </source>
</evidence>
<dbReference type="GO" id="GO:0000287">
    <property type="term" value="F:magnesium ion binding"/>
    <property type="evidence" value="ECO:0007669"/>
    <property type="project" value="TreeGrafter"/>
</dbReference>
<organism evidence="1 2">
    <name type="scientific">Lederbergia citri</name>
    <dbReference type="NCBI Taxonomy" id="2833580"/>
    <lineage>
        <taxon>Bacteria</taxon>
        <taxon>Bacillati</taxon>
        <taxon>Bacillota</taxon>
        <taxon>Bacilli</taxon>
        <taxon>Bacillales</taxon>
        <taxon>Bacillaceae</taxon>
        <taxon>Lederbergia</taxon>
    </lineage>
</organism>
<dbReference type="InterPro" id="IPR023214">
    <property type="entry name" value="HAD_sf"/>
</dbReference>
<dbReference type="InterPro" id="IPR036412">
    <property type="entry name" value="HAD-like_sf"/>
</dbReference>
<dbReference type="SFLD" id="SFLDG01140">
    <property type="entry name" value="C2.B:_Phosphomannomutase_and_P"/>
    <property type="match status" value="1"/>
</dbReference>
<dbReference type="InterPro" id="IPR000150">
    <property type="entry name" value="Cof"/>
</dbReference>
<gene>
    <name evidence="1" type="ORF">KHA97_01945</name>
</gene>
<dbReference type="SUPFAM" id="SSF56784">
    <property type="entry name" value="HAD-like"/>
    <property type="match status" value="1"/>
</dbReference>
<accession>A0A942YEE9</accession>
<proteinExistence type="predicted"/>
<dbReference type="CDD" id="cd07517">
    <property type="entry name" value="HAD_HPP"/>
    <property type="match status" value="1"/>
</dbReference>
<dbReference type="GO" id="GO:0005829">
    <property type="term" value="C:cytosol"/>
    <property type="evidence" value="ECO:0007669"/>
    <property type="project" value="TreeGrafter"/>
</dbReference>
<dbReference type="Pfam" id="PF08282">
    <property type="entry name" value="Hydrolase_3"/>
    <property type="match status" value="1"/>
</dbReference>
<dbReference type="Gene3D" id="3.30.1240.10">
    <property type="match status" value="1"/>
</dbReference>
<reference evidence="1 2" key="1">
    <citation type="submission" date="2021-05" db="EMBL/GenBank/DDBJ databases">
        <title>Novel Bacillus species.</title>
        <authorList>
            <person name="Liu G."/>
        </authorList>
    </citation>
    <scope>NUCLEOTIDE SEQUENCE [LARGE SCALE GENOMIC DNA]</scope>
    <source>
        <strain evidence="2">FJAT-49780</strain>
    </source>
</reference>
<dbReference type="NCBIfam" id="TIGR01484">
    <property type="entry name" value="HAD-SF-IIB"/>
    <property type="match status" value="1"/>
</dbReference>
<dbReference type="AlphaFoldDB" id="A0A942YEE9"/>